<evidence type="ECO:0000256" key="7">
    <source>
        <dbReference type="ARBA" id="ARBA00023054"/>
    </source>
</evidence>
<keyword evidence="2" id="KW-0813">Transport</keyword>
<comment type="subcellular location">
    <subcellularLocation>
        <location evidence="1">Endoplasmic reticulum membrane</location>
        <topology evidence="1">Single-pass type IV membrane protein</topology>
    </subcellularLocation>
</comment>
<dbReference type="PANTHER" id="PTHR12825:SF0">
    <property type="entry name" value="VESICLE TRANSPORT PROTEIN SEC20"/>
    <property type="match status" value="1"/>
</dbReference>
<feature type="compositionally biased region" description="Basic and acidic residues" evidence="10">
    <location>
        <begin position="461"/>
        <end position="509"/>
    </location>
</feature>
<feature type="transmembrane region" description="Helical" evidence="11">
    <location>
        <begin position="325"/>
        <end position="343"/>
    </location>
</feature>
<dbReference type="Proteomes" id="UP001642501">
    <property type="component" value="Unassembled WGS sequence"/>
</dbReference>
<comment type="similarity">
    <text evidence="9">Belongs to the SEC20 family.</text>
</comment>
<evidence type="ECO:0000256" key="8">
    <source>
        <dbReference type="ARBA" id="ARBA00023136"/>
    </source>
</evidence>
<dbReference type="InterPro" id="IPR056173">
    <property type="entry name" value="Sec20_C"/>
</dbReference>
<dbReference type="InterPro" id="IPR005606">
    <property type="entry name" value="Sec20"/>
</dbReference>
<keyword evidence="8 11" id="KW-0472">Membrane</keyword>
<evidence type="ECO:0000256" key="5">
    <source>
        <dbReference type="ARBA" id="ARBA00022892"/>
    </source>
</evidence>
<feature type="compositionally biased region" description="Low complexity" evidence="10">
    <location>
        <begin position="125"/>
        <end position="145"/>
    </location>
</feature>
<feature type="transmembrane region" description="Helical" evidence="11">
    <location>
        <begin position="350"/>
        <end position="370"/>
    </location>
</feature>
<feature type="region of interest" description="Disordered" evidence="10">
    <location>
        <begin position="208"/>
        <end position="233"/>
    </location>
</feature>
<feature type="domain" description="Sec20 C-terminal" evidence="12">
    <location>
        <begin position="248"/>
        <end position="346"/>
    </location>
</feature>
<keyword evidence="5" id="KW-0931">ER-Golgi transport</keyword>
<keyword evidence="7" id="KW-0175">Coiled coil</keyword>
<evidence type="ECO:0000256" key="2">
    <source>
        <dbReference type="ARBA" id="ARBA00022448"/>
    </source>
</evidence>
<evidence type="ECO:0000256" key="11">
    <source>
        <dbReference type="SAM" id="Phobius"/>
    </source>
</evidence>
<evidence type="ECO:0000256" key="6">
    <source>
        <dbReference type="ARBA" id="ARBA00022989"/>
    </source>
</evidence>
<keyword evidence="4" id="KW-0256">Endoplasmic reticulum</keyword>
<sequence length="509" mass="54938">MATPTELYDRLIKAQEVLVDLRQMIDRLASAGEPRTDSIHDSSAHADRLYFYLDKEATDELVIDIADTLRDAQDDYDLLREDALDLGVIGSGSASLGDGDETDAGHHKQAGRSLPPPSFGESLRSSVAHSGGSGATSSSFTGDGSVATSARSSVKDVSLQRGLAHLGVGLTDARREFRVAQLAAHRHREDALRNQHRQILASYIDEVDSKEDGSDEEEIGWEGRTSRPATHGRLPLPAAKHVSPTTSAAADVTAALRQTHARIAGEVGRSEFAAQTLAESSRALAELGDKYGSGGASSGGDINSSLKSARTLVRGLVTAHKSDTWYLQTAMYMVAATIAWLLFRRLLYGPLWLLIWWPLRTIFGTAVWVGRASSGGSNKIAITSVRVGENPVTSVVTSLVMATSDVVAEVHETETLDATPLGGGNLDSMLEDVGRIINSSTVSGSESTATDENIVMATESNPKKRMWEEPVEAAKYEEQQQKEKKEKELADQEAKDKQVAEDERKKDEL</sequence>
<dbReference type="Pfam" id="PF03908">
    <property type="entry name" value="Sec20"/>
    <property type="match status" value="1"/>
</dbReference>
<accession>A0ABP0DAJ1</accession>
<reference evidence="13 14" key="1">
    <citation type="submission" date="2024-01" db="EMBL/GenBank/DDBJ databases">
        <authorList>
            <person name="Allen C."/>
            <person name="Tagirdzhanova G."/>
        </authorList>
    </citation>
    <scope>NUCLEOTIDE SEQUENCE [LARGE SCALE GENOMIC DNA]</scope>
    <source>
        <strain evidence="13 14">CBS 573.63</strain>
    </source>
</reference>
<keyword evidence="3 11" id="KW-0812">Transmembrane</keyword>
<organism evidence="13 14">
    <name type="scientific">Sporothrix epigloea</name>
    <dbReference type="NCBI Taxonomy" id="1892477"/>
    <lineage>
        <taxon>Eukaryota</taxon>
        <taxon>Fungi</taxon>
        <taxon>Dikarya</taxon>
        <taxon>Ascomycota</taxon>
        <taxon>Pezizomycotina</taxon>
        <taxon>Sordariomycetes</taxon>
        <taxon>Sordariomycetidae</taxon>
        <taxon>Ophiostomatales</taxon>
        <taxon>Ophiostomataceae</taxon>
        <taxon>Sporothrix</taxon>
    </lineage>
</organism>
<evidence type="ECO:0000313" key="14">
    <source>
        <dbReference type="Proteomes" id="UP001642501"/>
    </source>
</evidence>
<comment type="caution">
    <text evidence="13">The sequence shown here is derived from an EMBL/GenBank/DDBJ whole genome shotgun (WGS) entry which is preliminary data.</text>
</comment>
<feature type="region of interest" description="Disordered" evidence="10">
    <location>
        <begin position="95"/>
        <end position="154"/>
    </location>
</feature>
<evidence type="ECO:0000313" key="13">
    <source>
        <dbReference type="EMBL" id="CAK7265238.1"/>
    </source>
</evidence>
<evidence type="ECO:0000256" key="9">
    <source>
        <dbReference type="ARBA" id="ARBA00037934"/>
    </source>
</evidence>
<protein>
    <submittedName>
        <fullName evidence="13">Protein transport protein sec20</fullName>
    </submittedName>
</protein>
<proteinExistence type="inferred from homology"/>
<gene>
    <name evidence="13" type="primary">SEC20</name>
    <name evidence="13" type="ORF">SEPCBS57363_001484</name>
</gene>
<evidence type="ECO:0000256" key="3">
    <source>
        <dbReference type="ARBA" id="ARBA00022692"/>
    </source>
</evidence>
<evidence type="ECO:0000256" key="10">
    <source>
        <dbReference type="SAM" id="MobiDB-lite"/>
    </source>
</evidence>
<feature type="compositionally biased region" description="Acidic residues" evidence="10">
    <location>
        <begin position="208"/>
        <end position="220"/>
    </location>
</feature>
<name>A0ABP0DAJ1_9PEZI</name>
<dbReference type="PANTHER" id="PTHR12825">
    <property type="entry name" value="BNIP1-RELATED"/>
    <property type="match status" value="1"/>
</dbReference>
<evidence type="ECO:0000256" key="4">
    <source>
        <dbReference type="ARBA" id="ARBA00022824"/>
    </source>
</evidence>
<evidence type="ECO:0000259" key="12">
    <source>
        <dbReference type="Pfam" id="PF03908"/>
    </source>
</evidence>
<keyword evidence="6 11" id="KW-1133">Transmembrane helix</keyword>
<evidence type="ECO:0000256" key="1">
    <source>
        <dbReference type="ARBA" id="ARBA00004163"/>
    </source>
</evidence>
<feature type="compositionally biased region" description="Polar residues" evidence="10">
    <location>
        <begin position="441"/>
        <end position="451"/>
    </location>
</feature>
<feature type="region of interest" description="Disordered" evidence="10">
    <location>
        <begin position="441"/>
        <end position="509"/>
    </location>
</feature>
<dbReference type="EMBL" id="CAWUOM010000015">
    <property type="protein sequence ID" value="CAK7265238.1"/>
    <property type="molecule type" value="Genomic_DNA"/>
</dbReference>
<keyword evidence="14" id="KW-1185">Reference proteome</keyword>